<evidence type="ECO:0000256" key="5">
    <source>
        <dbReference type="ARBA" id="ARBA00026229"/>
    </source>
</evidence>
<dbReference type="Proteomes" id="UP000191024">
    <property type="component" value="Chromosome H"/>
</dbReference>
<evidence type="ECO:0000256" key="7">
    <source>
        <dbReference type="RuleBase" id="RU369067"/>
    </source>
</evidence>
<keyword evidence="10" id="KW-1185">Reference proteome</keyword>
<evidence type="ECO:0000256" key="4">
    <source>
        <dbReference type="ARBA" id="ARBA00022737"/>
    </source>
</evidence>
<comment type="subcellular location">
    <subcellularLocation>
        <location evidence="7">Nucleus</location>
    </subcellularLocation>
</comment>
<evidence type="ECO:0000256" key="8">
    <source>
        <dbReference type="SAM" id="Coils"/>
    </source>
</evidence>
<dbReference type="SMART" id="SM00320">
    <property type="entry name" value="WD40"/>
    <property type="match status" value="4"/>
</dbReference>
<evidence type="ECO:0000313" key="9">
    <source>
        <dbReference type="EMBL" id="SCV02542.1"/>
    </source>
</evidence>
<comment type="subunit">
    <text evidence="7">Component of the RIX1 complex, composed of IPI1, RIX1/IPI2 and IPI3 in a 1:2:2 stoichiometry. The complex interacts (via RIX1) with MDN1 (via its hexameric AAA ATPase ring) and the pre-60S ribosome particles.</text>
</comment>
<dbReference type="Gene3D" id="2.130.10.10">
    <property type="entry name" value="YVTN repeat-like/Quinoprotein amine dehydrogenase"/>
    <property type="match status" value="1"/>
</dbReference>
<dbReference type="InterPro" id="IPR045227">
    <property type="entry name" value="WDR18/Ipi3/RID3"/>
</dbReference>
<name>A0A1G4KDG1_9SACH</name>
<gene>
    <name evidence="9" type="ORF">LAMI_0H00364G</name>
</gene>
<dbReference type="OrthoDB" id="756370at2759"/>
<feature type="repeat" description="WD" evidence="6">
    <location>
        <begin position="129"/>
        <end position="161"/>
    </location>
</feature>
<keyword evidence="8" id="KW-0175">Coiled coil</keyword>
<keyword evidence="7" id="KW-0698">rRNA processing</keyword>
<dbReference type="STRING" id="1230905.A0A1G4KDG1"/>
<dbReference type="InterPro" id="IPR001680">
    <property type="entry name" value="WD40_rpt"/>
</dbReference>
<dbReference type="GO" id="GO:0005656">
    <property type="term" value="C:nuclear pre-replicative complex"/>
    <property type="evidence" value="ECO:0007669"/>
    <property type="project" value="TreeGrafter"/>
</dbReference>
<keyword evidence="7" id="KW-0539">Nucleus</keyword>
<dbReference type="InterPro" id="IPR036322">
    <property type="entry name" value="WD40_repeat_dom_sf"/>
</dbReference>
<evidence type="ECO:0000256" key="1">
    <source>
        <dbReference type="ARBA" id="ARBA00002355"/>
    </source>
</evidence>
<feature type="coiled-coil region" evidence="8">
    <location>
        <begin position="475"/>
        <end position="509"/>
    </location>
</feature>
<dbReference type="PANTHER" id="PTHR18763:SF0">
    <property type="entry name" value="WD REPEAT-CONTAINING PROTEIN 18"/>
    <property type="match status" value="1"/>
</dbReference>
<evidence type="ECO:0000313" key="10">
    <source>
        <dbReference type="Proteomes" id="UP000191024"/>
    </source>
</evidence>
<evidence type="ECO:0000256" key="2">
    <source>
        <dbReference type="ARBA" id="ARBA00010143"/>
    </source>
</evidence>
<keyword evidence="3 6" id="KW-0853">WD repeat</keyword>
<dbReference type="EMBL" id="LT598468">
    <property type="protein sequence ID" value="SCV02542.1"/>
    <property type="molecule type" value="Genomic_DNA"/>
</dbReference>
<keyword evidence="4" id="KW-0677">Repeat</keyword>
<dbReference type="GO" id="GO:0120330">
    <property type="term" value="C:rixosome complex"/>
    <property type="evidence" value="ECO:0007669"/>
    <property type="project" value="UniProtKB-UniRule"/>
</dbReference>
<dbReference type="PROSITE" id="PS50082">
    <property type="entry name" value="WD_REPEATS_2"/>
    <property type="match status" value="1"/>
</dbReference>
<comment type="function">
    <text evidence="1 7">Component of the RIX1 complex required for processing of ITS2 sequences from 35S pre-rRNA.</text>
</comment>
<evidence type="ECO:0000256" key="6">
    <source>
        <dbReference type="PROSITE-ProRule" id="PRU00221"/>
    </source>
</evidence>
<dbReference type="PANTHER" id="PTHR18763">
    <property type="entry name" value="WD-REPEAT PROTEIN 18"/>
    <property type="match status" value="1"/>
</dbReference>
<reference evidence="10" key="1">
    <citation type="submission" date="2016-03" db="EMBL/GenBank/DDBJ databases">
        <authorList>
            <person name="Devillers H."/>
        </authorList>
    </citation>
    <scope>NUCLEOTIDE SEQUENCE [LARGE SCALE GENOMIC DNA]</scope>
</reference>
<dbReference type="GO" id="GO:0006261">
    <property type="term" value="P:DNA-templated DNA replication"/>
    <property type="evidence" value="ECO:0007669"/>
    <property type="project" value="TreeGrafter"/>
</dbReference>
<proteinExistence type="inferred from homology"/>
<accession>A0A1G4KDG1</accession>
<protein>
    <recommendedName>
        <fullName evidence="5 7">Pre-rRNA-processing protein IPI3</fullName>
    </recommendedName>
</protein>
<comment type="similarity">
    <text evidence="2 7">Belongs to the WD repeat IPI3/WDR18 family.</text>
</comment>
<dbReference type="Pfam" id="PF00400">
    <property type="entry name" value="WD40"/>
    <property type="match status" value="1"/>
</dbReference>
<dbReference type="AlphaFoldDB" id="A0A1G4KDG1"/>
<dbReference type="GO" id="GO:0006364">
    <property type="term" value="P:rRNA processing"/>
    <property type="evidence" value="ECO:0007669"/>
    <property type="project" value="UniProtKB-UniRule"/>
</dbReference>
<organism evidence="9 10">
    <name type="scientific">Lachancea mirantina</name>
    <dbReference type="NCBI Taxonomy" id="1230905"/>
    <lineage>
        <taxon>Eukaryota</taxon>
        <taxon>Fungi</taxon>
        <taxon>Dikarya</taxon>
        <taxon>Ascomycota</taxon>
        <taxon>Saccharomycotina</taxon>
        <taxon>Saccharomycetes</taxon>
        <taxon>Saccharomycetales</taxon>
        <taxon>Saccharomycetaceae</taxon>
        <taxon>Lachancea</taxon>
    </lineage>
</organism>
<dbReference type="SUPFAM" id="SSF50978">
    <property type="entry name" value="WD40 repeat-like"/>
    <property type="match status" value="1"/>
</dbReference>
<dbReference type="InterPro" id="IPR015943">
    <property type="entry name" value="WD40/YVTN_repeat-like_dom_sf"/>
</dbReference>
<sequence length="511" mass="56387">MDEQLIFATHSTCTVGNLHSSTQTNLKQCTTEYDNGICLVGNKHLFVCQAKKALINVYDIGGESKRESVEQRLPLPEVLSCLEVAGTYDQAPNRSLPEFCMPHLLIGSTPTGKLYVWELNSGRLLKVKPMAHYQPITKIKSIINGTYIVTSGADARVMIWQTIDLVTQEDPKPVCILHDHTLPVTDFCVSDAHSSYLSGKLYTVSQDMTLRCYELDPSRLKNPRILATFTFSSSLTCIAADAADRACYVGTTDGVFSLQFFYKLEAQKVASLLTSAESAIYSCVESHEHAKKNDLFKMNQIVCDRLTKGTPSALASSMDGTLLVVGDKTGKCTVIDVYSRQSVKEIQPLVSQETAGAVTSLILCMPMDTQKYTGVMFQGKNGTATKIPNLQKHVSGTEGLHDIVHQVGEPRDDIIPVLRDFDGFLHQVASQEGVFRQLGGVTSEVRYIEPQMAESPAAASTYMGTQVTSDSGAEVDQLKNTVSQLTDAYQELREMHEKLYREHEELLEKTT</sequence>
<evidence type="ECO:0000256" key="3">
    <source>
        <dbReference type="ARBA" id="ARBA00022574"/>
    </source>
</evidence>